<name>A0A518CCH8_9BACT</name>
<evidence type="ECO:0000313" key="2">
    <source>
        <dbReference type="Proteomes" id="UP000318626"/>
    </source>
</evidence>
<protein>
    <submittedName>
        <fullName evidence="1">Uncharacterized protein</fullName>
    </submittedName>
</protein>
<dbReference type="Proteomes" id="UP000318626">
    <property type="component" value="Chromosome"/>
</dbReference>
<evidence type="ECO:0000313" key="1">
    <source>
        <dbReference type="EMBL" id="QDU76928.1"/>
    </source>
</evidence>
<gene>
    <name evidence="1" type="ORF">Pan97_39850</name>
</gene>
<keyword evidence="2" id="KW-1185">Reference proteome</keyword>
<proteinExistence type="predicted"/>
<organism evidence="1 2">
    <name type="scientific">Bremerella volcania</name>
    <dbReference type="NCBI Taxonomy" id="2527984"/>
    <lineage>
        <taxon>Bacteria</taxon>
        <taxon>Pseudomonadati</taxon>
        <taxon>Planctomycetota</taxon>
        <taxon>Planctomycetia</taxon>
        <taxon>Pirellulales</taxon>
        <taxon>Pirellulaceae</taxon>
        <taxon>Bremerella</taxon>
    </lineage>
</organism>
<dbReference type="OrthoDB" id="232531at2"/>
<dbReference type="KEGG" id="bvo:Pan97_39850"/>
<accession>A0A518CCH8</accession>
<reference evidence="2" key="1">
    <citation type="submission" date="2019-02" db="EMBL/GenBank/DDBJ databases">
        <title>Deep-cultivation of Planctomycetes and their phenomic and genomic characterization uncovers novel biology.</title>
        <authorList>
            <person name="Wiegand S."/>
            <person name="Jogler M."/>
            <person name="Boedeker C."/>
            <person name="Pinto D."/>
            <person name="Vollmers J."/>
            <person name="Rivas-Marin E."/>
            <person name="Kohn T."/>
            <person name="Peeters S.H."/>
            <person name="Heuer A."/>
            <person name="Rast P."/>
            <person name="Oberbeckmann S."/>
            <person name="Bunk B."/>
            <person name="Jeske O."/>
            <person name="Meyerdierks A."/>
            <person name="Storesund J.E."/>
            <person name="Kallscheuer N."/>
            <person name="Luecker S."/>
            <person name="Lage O.M."/>
            <person name="Pohl T."/>
            <person name="Merkel B.J."/>
            <person name="Hornburger P."/>
            <person name="Mueller R.-W."/>
            <person name="Bruemmer F."/>
            <person name="Labrenz M."/>
            <person name="Spormann A.M."/>
            <person name="Op den Camp H."/>
            <person name="Overmann J."/>
            <person name="Amann R."/>
            <person name="Jetten M.S.M."/>
            <person name="Mascher T."/>
            <person name="Medema M.H."/>
            <person name="Devos D.P."/>
            <person name="Kaster A.-K."/>
            <person name="Ovreas L."/>
            <person name="Rohde M."/>
            <person name="Galperin M.Y."/>
            <person name="Jogler C."/>
        </authorList>
    </citation>
    <scope>NUCLEOTIDE SEQUENCE [LARGE SCALE GENOMIC DNA]</scope>
    <source>
        <strain evidence="2">Pan97</strain>
    </source>
</reference>
<dbReference type="EMBL" id="CP036289">
    <property type="protein sequence ID" value="QDU76928.1"/>
    <property type="molecule type" value="Genomic_DNA"/>
</dbReference>
<dbReference type="RefSeq" id="WP_144975435.1">
    <property type="nucleotide sequence ID" value="NZ_CP036289.1"/>
</dbReference>
<dbReference type="AlphaFoldDB" id="A0A518CCH8"/>
<sequence>MATIHFTPRTFLRQTSNEILQACFGDLGVLQELPWADLANHDIECVYDGWQNLPESQRLEIERTFEEAEALASEEGVKTLIDEGLFHGLDLATELDALGNFRDKAMHVAITHPRVFQVAGTIHHAHSLSRRYWRHRGNMPLQQPDVSLAALDQFRDAISAYFRQNEGRGHRCTVDTYLRVDRYHYFFAYPDNYADTYLGHDEHGQFVRRPQRPAFEIVFLFDPVDGTLDVFAQGGKVVQESLQTIFCRTLLHQELPPESPLGHPYELNGLKSRDFLQTALDTDPGDGIEEVQVRKLRLSVLGGAKRRITLEADPDGGPSAIYNMLDECLNRHNMPDALFNITLAQFHFRFVHTGQGRQQTLTFEVSHPNTSNLKSCRKEDLRLIGEKYLRRWGIDRA</sequence>